<dbReference type="STRING" id="1798540.A3B74_00205"/>
<evidence type="ECO:0000313" key="9">
    <source>
        <dbReference type="Proteomes" id="UP000177165"/>
    </source>
</evidence>
<comment type="pathway">
    <text evidence="7">Protein modification; lipoprotein biosynthesis (diacylglyceryl transfer).</text>
</comment>
<comment type="subcellular location">
    <subcellularLocation>
        <location evidence="7">Cell membrane</location>
        <topology evidence="7">Multi-pass membrane protein</topology>
    </subcellularLocation>
</comment>
<dbReference type="GO" id="GO:0008961">
    <property type="term" value="F:phosphatidylglycerol-prolipoprotein diacylglyceryl transferase activity"/>
    <property type="evidence" value="ECO:0007669"/>
    <property type="project" value="UniProtKB-UniRule"/>
</dbReference>
<comment type="similarity">
    <text evidence="1 7">Belongs to the Lgt family.</text>
</comment>
<comment type="catalytic activity">
    <reaction evidence="7">
        <text>L-cysteinyl-[prolipoprotein] + a 1,2-diacyl-sn-glycero-3-phospho-(1'-sn-glycerol) = an S-1,2-diacyl-sn-glyceryl-L-cysteinyl-[prolipoprotein] + sn-glycerol 1-phosphate + H(+)</text>
        <dbReference type="Rhea" id="RHEA:56712"/>
        <dbReference type="Rhea" id="RHEA-COMP:14679"/>
        <dbReference type="Rhea" id="RHEA-COMP:14680"/>
        <dbReference type="ChEBI" id="CHEBI:15378"/>
        <dbReference type="ChEBI" id="CHEBI:29950"/>
        <dbReference type="ChEBI" id="CHEBI:57685"/>
        <dbReference type="ChEBI" id="CHEBI:64716"/>
        <dbReference type="ChEBI" id="CHEBI:140658"/>
        <dbReference type="EC" id="2.5.1.145"/>
    </reaction>
</comment>
<evidence type="ECO:0000256" key="1">
    <source>
        <dbReference type="ARBA" id="ARBA00007150"/>
    </source>
</evidence>
<keyword evidence="3 7" id="KW-0808">Transferase</keyword>
<comment type="caution">
    <text evidence="8">The sequence shown here is derived from an EMBL/GenBank/DDBJ whole genome shotgun (WGS) entry which is preliminary data.</text>
</comment>
<feature type="binding site" evidence="7">
    <location>
        <position position="134"/>
    </location>
    <ligand>
        <name>a 1,2-diacyl-sn-glycero-3-phospho-(1'-sn-glycerol)</name>
        <dbReference type="ChEBI" id="CHEBI:64716"/>
    </ligand>
</feature>
<reference evidence="8 9" key="1">
    <citation type="journal article" date="2016" name="Nat. Commun.">
        <title>Thousands of microbial genomes shed light on interconnected biogeochemical processes in an aquifer system.</title>
        <authorList>
            <person name="Anantharaman K."/>
            <person name="Brown C.T."/>
            <person name="Hug L.A."/>
            <person name="Sharon I."/>
            <person name="Castelle C.J."/>
            <person name="Probst A.J."/>
            <person name="Thomas B.C."/>
            <person name="Singh A."/>
            <person name="Wilkins M.J."/>
            <person name="Karaoz U."/>
            <person name="Brodie E.L."/>
            <person name="Williams K.H."/>
            <person name="Hubbard S.S."/>
            <person name="Banfield J.F."/>
        </authorList>
    </citation>
    <scope>NUCLEOTIDE SEQUENCE [LARGE SCALE GENOMIC DNA]</scope>
</reference>
<dbReference type="GO" id="GO:0042158">
    <property type="term" value="P:lipoprotein biosynthetic process"/>
    <property type="evidence" value="ECO:0007669"/>
    <property type="project" value="UniProtKB-UniRule"/>
</dbReference>
<evidence type="ECO:0000256" key="7">
    <source>
        <dbReference type="HAMAP-Rule" id="MF_01147"/>
    </source>
</evidence>
<dbReference type="EC" id="2.5.1.145" evidence="7"/>
<evidence type="ECO:0000256" key="6">
    <source>
        <dbReference type="ARBA" id="ARBA00023136"/>
    </source>
</evidence>
<dbReference type="GO" id="GO:0005886">
    <property type="term" value="C:plasma membrane"/>
    <property type="evidence" value="ECO:0007669"/>
    <property type="project" value="UniProtKB-SubCell"/>
</dbReference>
<gene>
    <name evidence="7" type="primary">lgt</name>
    <name evidence="8" type="ORF">A3B74_00205</name>
</gene>
<evidence type="ECO:0000256" key="2">
    <source>
        <dbReference type="ARBA" id="ARBA00022475"/>
    </source>
</evidence>
<dbReference type="AlphaFoldDB" id="A0A1G2AQS9"/>
<evidence type="ECO:0000256" key="4">
    <source>
        <dbReference type="ARBA" id="ARBA00022692"/>
    </source>
</evidence>
<dbReference type="Pfam" id="PF01790">
    <property type="entry name" value="LGT"/>
    <property type="match status" value="1"/>
</dbReference>
<evidence type="ECO:0000256" key="3">
    <source>
        <dbReference type="ARBA" id="ARBA00022679"/>
    </source>
</evidence>
<dbReference type="PANTHER" id="PTHR30589:SF0">
    <property type="entry name" value="PHOSPHATIDYLGLYCEROL--PROLIPOPROTEIN DIACYLGLYCERYL TRANSFERASE"/>
    <property type="match status" value="1"/>
</dbReference>
<feature type="transmembrane region" description="Helical" evidence="7">
    <location>
        <begin position="48"/>
        <end position="71"/>
    </location>
</feature>
<sequence>MIPYYQFTTLNIGPITIQVWGLMVSLGIAAALVVIYKRAKRFGLDTQLIFDMAFWLLFGALLGARVLYVVYNPTYIFASFWNFFRVWEGGMSIMGGFLGSLLAAYFVWRKRRFDFLAYADVMLFGLPLGLFIGRLGCGAIHDHIGKPTTLPWGIAWPDGTVRHENGLYLSLKGLVLFVIMLLAHRKPRWKGFTTVLFLILYGTVRFFLDFLRAVDLPGVSDVRYFGLTPAQYLSIVMVLFGGYLYWRLRLRKSVVATHSAQHSMTNS</sequence>
<dbReference type="EMBL" id="MHKB01000009">
    <property type="protein sequence ID" value="OGY79264.1"/>
    <property type="molecule type" value="Genomic_DNA"/>
</dbReference>
<dbReference type="InterPro" id="IPR001640">
    <property type="entry name" value="Lgt"/>
</dbReference>
<dbReference type="PANTHER" id="PTHR30589">
    <property type="entry name" value="PROLIPOPROTEIN DIACYLGLYCERYL TRANSFERASE"/>
    <property type="match status" value="1"/>
</dbReference>
<dbReference type="HAMAP" id="MF_01147">
    <property type="entry name" value="Lgt"/>
    <property type="match status" value="1"/>
</dbReference>
<evidence type="ECO:0000313" key="8">
    <source>
        <dbReference type="EMBL" id="OGY79264.1"/>
    </source>
</evidence>
<feature type="transmembrane region" description="Helical" evidence="7">
    <location>
        <begin position="191"/>
        <end position="208"/>
    </location>
</feature>
<proteinExistence type="inferred from homology"/>
<organism evidence="8 9">
    <name type="scientific">Candidatus Kerfeldbacteria bacterium RIFCSPHIGHO2_02_FULL_42_14</name>
    <dbReference type="NCBI Taxonomy" id="1798540"/>
    <lineage>
        <taxon>Bacteria</taxon>
        <taxon>Candidatus Kerfeldiibacteriota</taxon>
    </lineage>
</organism>
<feature type="transmembrane region" description="Helical" evidence="7">
    <location>
        <begin position="166"/>
        <end position="184"/>
    </location>
</feature>
<protein>
    <recommendedName>
        <fullName evidence="7">Phosphatidylglycerol--prolipoprotein diacylglyceryl transferase</fullName>
        <ecNumber evidence="7">2.5.1.145</ecNumber>
    </recommendedName>
</protein>
<accession>A0A1G2AQS9</accession>
<comment type="function">
    <text evidence="7">Catalyzes the transfer of the diacylglyceryl group from phosphatidylglycerol to the sulfhydryl group of the N-terminal cysteine of a prolipoprotein, the first step in the formation of mature lipoproteins.</text>
</comment>
<feature type="transmembrane region" description="Helical" evidence="7">
    <location>
        <begin position="12"/>
        <end position="36"/>
    </location>
</feature>
<evidence type="ECO:0000256" key="5">
    <source>
        <dbReference type="ARBA" id="ARBA00022989"/>
    </source>
</evidence>
<dbReference type="NCBIfam" id="TIGR00544">
    <property type="entry name" value="lgt"/>
    <property type="match status" value="1"/>
</dbReference>
<keyword evidence="6 7" id="KW-0472">Membrane</keyword>
<keyword evidence="2 7" id="KW-1003">Cell membrane</keyword>
<dbReference type="UniPathway" id="UPA00664"/>
<keyword evidence="8" id="KW-0449">Lipoprotein</keyword>
<feature type="transmembrane region" description="Helical" evidence="7">
    <location>
        <begin position="91"/>
        <end position="108"/>
    </location>
</feature>
<keyword evidence="4 7" id="KW-0812">Transmembrane</keyword>
<name>A0A1G2AQS9_9BACT</name>
<dbReference type="Proteomes" id="UP000177165">
    <property type="component" value="Unassembled WGS sequence"/>
</dbReference>
<feature type="transmembrane region" description="Helical" evidence="7">
    <location>
        <begin position="228"/>
        <end position="246"/>
    </location>
</feature>
<keyword evidence="5 7" id="KW-1133">Transmembrane helix</keyword>
<feature type="transmembrane region" description="Helical" evidence="7">
    <location>
        <begin position="115"/>
        <end position="133"/>
    </location>
</feature>